<sequence length="998" mass="109277">MTAGIPRLFTIAPDKPFLQVLAEAVLKGFPCTDGKTPGKLDLARWTILLPTRRAVRELEEIFFRLTGGSGVLLPRIRPLGDIDEDLLQPEHGVAELGTPVSVPGQLLLLMDLIDEWAAANPTTRLAQEIAAAPHQAGGLAQSLAELLDALETEDVDVTRIADLYGLESARHREAILEFLAIAREKYPLRLAAENAMGPQARRSAILRREARRLEFTRTERPFIAAGSTGSIPATCTLLKAIAGLPNGAVVLPGLDQFMDEASWTAVGPTHPQHAMKQLLQRLNATRPMVEELGAPPGPRAWLASELMRPAEASHLWHGALKGQAPRVAKAIEGVELVETRSVPEQALTAALILRECLETPGRSACLVTPDRQLARRVKVELRRWNITIDDSAGEPLVRFGGASLLNLLLEALLQDFAAEPLAALLRHDLAGFGLPPEEARHLASLIELALLRTGTGAPDIGKLSHALRIATEKDKRRSLPLVTRHVGDEQWEGAIAQAQRISEVLAPLTAHQPGTLAGHLDRLAAACEAMAGEAFWAGEGGDVLSDAFALLKQESRFLRHCDLRRTAAILRHWLHGLPVRSQQRNPAPLSILGLLEARLIRADVMVMAGLNEGTWPGATDCGPWLNRPMRDVLAMKQPEAQIGQTAHDFVQAFGNAEVKLLWSRRIGDAPGTPSRWLHRLLMILETAKLKPAPSNWPLHARKLSAPGSVTPIAMPKPRPAVALRPRALSVTRIEKLIRDPYAIYARFILNLEPVKPVSSVPDPARRGTIFHDAIGDFLNRFPKDLPADVAAELETDGSRHFQQIADYPGLVSFWWPRFRRIAAWIAAQEPGWREGVERVVAERNGAVTFPVAGADFTLSARVDRIDLMADGSARITDFKTGGVPSPKEVEVGLAPQLTLQAAILARGGFRDVNPKQTGQIWYVKLSGGNPAGEVQELKKLPVMDLAERHFAELQALLAKYARVEQPYYPRTIMKKEDDPSDYDHLSRFQEWTLSGGGA</sequence>
<reference evidence="3" key="1">
    <citation type="submission" date="2018-06" db="EMBL/GenBank/DDBJ databases">
        <title>Aestuariibacter litoralis strain KCTC 52945T.</title>
        <authorList>
            <person name="Li X."/>
            <person name="Salam N."/>
            <person name="Li J.-L."/>
            <person name="Chen Y.-M."/>
            <person name="Yang Z.-W."/>
            <person name="Zhang L.-Y."/>
            <person name="Han M.-X."/>
            <person name="Xiao M."/>
            <person name="Li W.-J."/>
        </authorList>
    </citation>
    <scope>NUCLEOTIDE SEQUENCE [LARGE SCALE GENOMIC DNA]</scope>
    <source>
        <strain evidence="3">KCTC 52945</strain>
    </source>
</reference>
<comment type="caution">
    <text evidence="2">The sequence shown here is derived from an EMBL/GenBank/DDBJ whole genome shotgun (WGS) entry which is preliminary data.</text>
</comment>
<protein>
    <submittedName>
        <fullName evidence="2">Double-strand break repair protein AddB</fullName>
    </submittedName>
</protein>
<dbReference type="Pfam" id="PF12705">
    <property type="entry name" value="PDDEXK_1"/>
    <property type="match status" value="1"/>
</dbReference>
<dbReference type="InterPro" id="IPR014153">
    <property type="entry name" value="Ds_break_AddB"/>
</dbReference>
<dbReference type="SUPFAM" id="SSF52540">
    <property type="entry name" value="P-loop containing nucleoside triphosphate hydrolases"/>
    <property type="match status" value="1"/>
</dbReference>
<keyword evidence="3" id="KW-1185">Reference proteome</keyword>
<proteinExistence type="predicted"/>
<organism evidence="2 3">
    <name type="scientific">Aestuariivirga litoralis</name>
    <dbReference type="NCBI Taxonomy" id="2650924"/>
    <lineage>
        <taxon>Bacteria</taxon>
        <taxon>Pseudomonadati</taxon>
        <taxon>Pseudomonadota</taxon>
        <taxon>Alphaproteobacteria</taxon>
        <taxon>Hyphomicrobiales</taxon>
        <taxon>Aestuariivirgaceae</taxon>
        <taxon>Aestuariivirga</taxon>
    </lineage>
</organism>
<dbReference type="Proteomes" id="UP000248795">
    <property type="component" value="Unassembled WGS sequence"/>
</dbReference>
<evidence type="ECO:0000313" key="2">
    <source>
        <dbReference type="EMBL" id="PZF76478.1"/>
    </source>
</evidence>
<gene>
    <name evidence="2" type="primary">addB</name>
    <name evidence="2" type="ORF">DK847_11740</name>
</gene>
<dbReference type="InterPro" id="IPR027417">
    <property type="entry name" value="P-loop_NTPase"/>
</dbReference>
<dbReference type="AlphaFoldDB" id="A0A2W2B8S0"/>
<dbReference type="NCBIfam" id="TIGR02786">
    <property type="entry name" value="addB_alphas"/>
    <property type="match status" value="1"/>
</dbReference>
<name>A0A2W2B8S0_9HYPH</name>
<dbReference type="InterPro" id="IPR011604">
    <property type="entry name" value="PDDEXK-like_dom_sf"/>
</dbReference>
<feature type="domain" description="PD-(D/E)XK endonuclease-like" evidence="1">
    <location>
        <begin position="728"/>
        <end position="958"/>
    </location>
</feature>
<evidence type="ECO:0000259" key="1">
    <source>
        <dbReference type="Pfam" id="PF12705"/>
    </source>
</evidence>
<dbReference type="EMBL" id="QKVK01000005">
    <property type="protein sequence ID" value="PZF76478.1"/>
    <property type="molecule type" value="Genomic_DNA"/>
</dbReference>
<dbReference type="InterPro" id="IPR038726">
    <property type="entry name" value="PDDEXK_AddAB-type"/>
</dbReference>
<dbReference type="RefSeq" id="WP_111198714.1">
    <property type="nucleotide sequence ID" value="NZ_QKVK01000005.1"/>
</dbReference>
<evidence type="ECO:0000313" key="3">
    <source>
        <dbReference type="Proteomes" id="UP000248795"/>
    </source>
</evidence>
<dbReference type="Gene3D" id="3.90.320.10">
    <property type="match status" value="1"/>
</dbReference>
<accession>A0A2W2B8S0</accession>